<keyword evidence="2" id="KW-1185">Reference proteome</keyword>
<dbReference type="GO" id="GO:0004519">
    <property type="term" value="F:endonuclease activity"/>
    <property type="evidence" value="ECO:0007669"/>
    <property type="project" value="UniProtKB-KW"/>
</dbReference>
<evidence type="ECO:0000313" key="1">
    <source>
        <dbReference type="EMBL" id="MFA3843953.1"/>
    </source>
</evidence>
<dbReference type="EMBL" id="JBGOSP010000160">
    <property type="protein sequence ID" value="MFA3843953.1"/>
    <property type="molecule type" value="Genomic_DNA"/>
</dbReference>
<accession>A0ABV4T2I0</accession>
<proteinExistence type="predicted"/>
<dbReference type="Proteomes" id="UP001571476">
    <property type="component" value="Unassembled WGS sequence"/>
</dbReference>
<evidence type="ECO:0000313" key="2">
    <source>
        <dbReference type="Proteomes" id="UP001571476"/>
    </source>
</evidence>
<comment type="caution">
    <text evidence="1">The sequence shown here is derived from an EMBL/GenBank/DDBJ whole genome shotgun (WGS) entry which is preliminary data.</text>
</comment>
<keyword evidence="1" id="KW-0540">Nuclease</keyword>
<feature type="non-terminal residue" evidence="1">
    <location>
        <position position="80"/>
    </location>
</feature>
<reference evidence="1 2" key="1">
    <citation type="submission" date="2024-08" db="EMBL/GenBank/DDBJ databases">
        <title>Genome sequence of Streptomyces aureus CACIA-1.46HGO.</title>
        <authorList>
            <person name="Evangelista-Martinez Z."/>
        </authorList>
    </citation>
    <scope>NUCLEOTIDE SEQUENCE [LARGE SCALE GENOMIC DNA]</scope>
    <source>
        <strain evidence="1 2">CACIA-1.46HGO</strain>
    </source>
</reference>
<keyword evidence="1" id="KW-0255">Endonuclease</keyword>
<keyword evidence="1" id="KW-0378">Hydrolase</keyword>
<protein>
    <submittedName>
        <fullName evidence="1">RNA-guided endonuclease TnpB family protein</fullName>
    </submittedName>
</protein>
<organism evidence="1 2">
    <name type="scientific">Streptomyces aureus</name>
    <dbReference type="NCBI Taxonomy" id="193461"/>
    <lineage>
        <taxon>Bacteria</taxon>
        <taxon>Bacillati</taxon>
        <taxon>Actinomycetota</taxon>
        <taxon>Actinomycetes</taxon>
        <taxon>Kitasatosporales</taxon>
        <taxon>Streptomycetaceae</taxon>
        <taxon>Streptomyces</taxon>
    </lineage>
</organism>
<gene>
    <name evidence="1" type="ORF">ACEG43_49255</name>
</gene>
<name>A0ABV4T2I0_9ACTN</name>
<sequence>MTTAAQEREGVGHARYTFRLRVSSTATGALEAEWARCRWLWNECCARSKRAHAENEKCGPAQLDRMLTEARACMGWLREG</sequence>